<keyword evidence="3" id="KW-1185">Reference proteome</keyword>
<comment type="caution">
    <text evidence="2">The sequence shown here is derived from an EMBL/GenBank/DDBJ whole genome shotgun (WGS) entry which is preliminary data.</text>
</comment>
<feature type="transmembrane region" description="Helical" evidence="1">
    <location>
        <begin position="77"/>
        <end position="95"/>
    </location>
</feature>
<keyword evidence="1" id="KW-1133">Transmembrane helix</keyword>
<dbReference type="PANTHER" id="PTHR31881:SF6">
    <property type="entry name" value="OS09G0494600 PROTEIN"/>
    <property type="match status" value="1"/>
</dbReference>
<feature type="transmembrane region" description="Helical" evidence="1">
    <location>
        <begin position="115"/>
        <end position="134"/>
    </location>
</feature>
<dbReference type="RefSeq" id="WP_380791943.1">
    <property type="nucleotide sequence ID" value="NZ_JBHTKR010000004.1"/>
</dbReference>
<gene>
    <name evidence="2" type="ORF">ACFQ3C_11785</name>
</gene>
<dbReference type="InterPro" id="IPR006747">
    <property type="entry name" value="DUF599"/>
</dbReference>
<dbReference type="EMBL" id="JBHTKR010000004">
    <property type="protein sequence ID" value="MFD1195352.1"/>
    <property type="molecule type" value="Genomic_DNA"/>
</dbReference>
<dbReference type="Proteomes" id="UP001597151">
    <property type="component" value="Unassembled WGS sequence"/>
</dbReference>
<name>A0ABW3TF79_9RHOB</name>
<keyword evidence="1" id="KW-0812">Transmembrane</keyword>
<dbReference type="PANTHER" id="PTHR31881">
    <property type="match status" value="1"/>
</dbReference>
<accession>A0ABW3TF79</accession>
<dbReference type="Pfam" id="PF04654">
    <property type="entry name" value="DUF599"/>
    <property type="match status" value="1"/>
</dbReference>
<feature type="transmembrane region" description="Helical" evidence="1">
    <location>
        <begin position="6"/>
        <end position="28"/>
    </location>
</feature>
<reference evidence="3" key="1">
    <citation type="journal article" date="2019" name="Int. J. Syst. Evol. Microbiol.">
        <title>The Global Catalogue of Microorganisms (GCM) 10K type strain sequencing project: providing services to taxonomists for standard genome sequencing and annotation.</title>
        <authorList>
            <consortium name="The Broad Institute Genomics Platform"/>
            <consortium name="The Broad Institute Genome Sequencing Center for Infectious Disease"/>
            <person name="Wu L."/>
            <person name="Ma J."/>
        </authorList>
    </citation>
    <scope>NUCLEOTIDE SEQUENCE [LARGE SCALE GENOMIC DNA]</scope>
    <source>
        <strain evidence="3">CCUG 55328</strain>
    </source>
</reference>
<evidence type="ECO:0000256" key="1">
    <source>
        <dbReference type="SAM" id="Phobius"/>
    </source>
</evidence>
<evidence type="ECO:0000313" key="2">
    <source>
        <dbReference type="EMBL" id="MFD1195352.1"/>
    </source>
</evidence>
<keyword evidence="1" id="KW-0472">Membrane</keyword>
<feature type="transmembrane region" description="Helical" evidence="1">
    <location>
        <begin position="187"/>
        <end position="215"/>
    </location>
</feature>
<protein>
    <submittedName>
        <fullName evidence="2">DUF599 domain-containing protein</fullName>
    </submittedName>
</protein>
<proteinExistence type="predicted"/>
<organism evidence="2 3">
    <name type="scientific">Seohaeicola saemankumensis</name>
    <dbReference type="NCBI Taxonomy" id="481181"/>
    <lineage>
        <taxon>Bacteria</taxon>
        <taxon>Pseudomonadati</taxon>
        <taxon>Pseudomonadota</taxon>
        <taxon>Alphaproteobacteria</taxon>
        <taxon>Rhodobacterales</taxon>
        <taxon>Roseobacteraceae</taxon>
        <taxon>Seohaeicola</taxon>
    </lineage>
</organism>
<evidence type="ECO:0000313" key="3">
    <source>
        <dbReference type="Proteomes" id="UP001597151"/>
    </source>
</evidence>
<sequence>MTWTDRLGLFGPLDIAGLSLLFLGWIVIGWRIEAKNSAHPSVSVLMAEYRREWMRMMVSRQTRMFDAQVLSALRQGASFFASATMIAIGGGLALIGNAERLQGLASDLTMTQDPIFVWEVKLLVTLAFLANAFLKFVWSHRLFGYCAVLIAAVPNDPEDAAAIPRAAKAAEVNITAARSFNRGLRSVYFALGSAAWFLGTMPLIAATLITLFVLWRREFASQSRAILVAQTDGMGHTQT</sequence>